<dbReference type="AlphaFoldDB" id="A0AAU7LS14"/>
<proteinExistence type="predicted"/>
<dbReference type="RefSeq" id="WP_349279697.1">
    <property type="nucleotide sequence ID" value="NZ_CBCSCU010000013.1"/>
</dbReference>
<evidence type="ECO:0000256" key="1">
    <source>
        <dbReference type="SAM" id="MobiDB-lite"/>
    </source>
</evidence>
<evidence type="ECO:0000313" key="2">
    <source>
        <dbReference type="EMBL" id="XBP70375.1"/>
    </source>
</evidence>
<organism evidence="2">
    <name type="scientific">Polaromonas hydrogenivorans</name>
    <dbReference type="NCBI Taxonomy" id="335476"/>
    <lineage>
        <taxon>Bacteria</taxon>
        <taxon>Pseudomonadati</taxon>
        <taxon>Pseudomonadota</taxon>
        <taxon>Betaproteobacteria</taxon>
        <taxon>Burkholderiales</taxon>
        <taxon>Comamonadaceae</taxon>
        <taxon>Polaromonas</taxon>
    </lineage>
</organism>
<sequence length="161" mass="17889">MTTTTQTAPQRPAPMDNTRINTPGEYRAWQDAESSYFATLRRIETAKQEAAEMEKAEACRILSEQDYYLMACQRENLRKEKAAATLAAEQEAAQAKADYLASRPATVEIMRGEPYNFLQEFAHWTRAGYVMLDSGMHSTGFGMWHATMTAPAAPAAAKGAK</sequence>
<protein>
    <submittedName>
        <fullName evidence="2">Uncharacterized protein</fullName>
    </submittedName>
</protein>
<name>A0AAU7LS14_9BURK</name>
<reference evidence="2" key="1">
    <citation type="submission" date="2024-05" db="EMBL/GenBank/DDBJ databases">
        <authorList>
            <person name="Bunk B."/>
            <person name="Swiderski J."/>
            <person name="Sproer C."/>
            <person name="Thiel V."/>
        </authorList>
    </citation>
    <scope>NUCLEOTIDE SEQUENCE</scope>
    <source>
        <strain evidence="2">DSM 17735</strain>
    </source>
</reference>
<feature type="region of interest" description="Disordered" evidence="1">
    <location>
        <begin position="1"/>
        <end position="21"/>
    </location>
</feature>
<accession>A0AAU7LS14</accession>
<feature type="compositionally biased region" description="Low complexity" evidence="1">
    <location>
        <begin position="1"/>
        <end position="14"/>
    </location>
</feature>
<dbReference type="EMBL" id="CP157675">
    <property type="protein sequence ID" value="XBP70375.1"/>
    <property type="molecule type" value="Genomic_DNA"/>
</dbReference>
<gene>
    <name evidence="2" type="ORF">ABLV49_00620</name>
</gene>